<dbReference type="AlphaFoldDB" id="A0A345DE76"/>
<dbReference type="Proteomes" id="UP000252182">
    <property type="component" value="Chromosome"/>
</dbReference>
<evidence type="ECO:0000313" key="2">
    <source>
        <dbReference type="EMBL" id="AXF86664.1"/>
    </source>
</evidence>
<dbReference type="GO" id="GO:0003677">
    <property type="term" value="F:DNA binding"/>
    <property type="evidence" value="ECO:0007669"/>
    <property type="project" value="InterPro"/>
</dbReference>
<evidence type="ECO:0000313" key="3">
    <source>
        <dbReference type="Proteomes" id="UP000252182"/>
    </source>
</evidence>
<dbReference type="InterPro" id="IPR009679">
    <property type="entry name" value="Phage_186_CII-like"/>
</dbReference>
<feature type="coiled-coil region" evidence="1">
    <location>
        <begin position="127"/>
        <end position="154"/>
    </location>
</feature>
<dbReference type="Pfam" id="PF06892">
    <property type="entry name" value="Phage_CP76"/>
    <property type="match status" value="1"/>
</dbReference>
<keyword evidence="1" id="KW-0175">Coiled coil</keyword>
<accession>A0A345DE76</accession>
<evidence type="ECO:0000256" key="1">
    <source>
        <dbReference type="SAM" id="Coils"/>
    </source>
</evidence>
<dbReference type="EMBL" id="CP031124">
    <property type="protein sequence ID" value="AXF86664.1"/>
    <property type="molecule type" value="Genomic_DNA"/>
</dbReference>
<dbReference type="OrthoDB" id="6688863at2"/>
<dbReference type="KEGG" id="hyf:DTO96_102419"/>
<name>A0A345DE76_9BURK</name>
<gene>
    <name evidence="2" type="ORF">DTO96_102419</name>
</gene>
<dbReference type="RefSeq" id="WP_114563716.1">
    <property type="nucleotide sequence ID" value="NZ_CP031124.1"/>
</dbReference>
<sequence length="160" mass="17586">MTARRFAMEVLDVTADMVSSFRGGFAAVAAMLGGRSEKVLRNKLSKYNDTHHLTLQDFIDINRLLVDEPFGDRALQALCFEFGGVFMPLPTLSAGVMQADDVTALLRSVKEHGEAMAVCGSVLMGGARLSEAQYQEAERECLEALAALRELMVRLRERCA</sequence>
<keyword evidence="3" id="KW-1185">Reference proteome</keyword>
<reference evidence="3" key="1">
    <citation type="submission" date="2018-07" db="EMBL/GenBank/DDBJ databases">
        <authorList>
            <person name="Kim H."/>
        </authorList>
    </citation>
    <scope>NUCLEOTIDE SEQUENCE [LARGE SCALE GENOMIC DNA]</scope>
    <source>
        <strain evidence="3">F02</strain>
    </source>
</reference>
<proteinExistence type="predicted"/>
<organism evidence="2 3">
    <name type="scientific">Ephemeroptericola cinctiostellae</name>
    <dbReference type="NCBI Taxonomy" id="2268024"/>
    <lineage>
        <taxon>Bacteria</taxon>
        <taxon>Pseudomonadati</taxon>
        <taxon>Pseudomonadota</taxon>
        <taxon>Betaproteobacteria</taxon>
        <taxon>Burkholderiales</taxon>
        <taxon>Burkholderiaceae</taxon>
        <taxon>Ephemeroptericola</taxon>
    </lineage>
</organism>
<protein>
    <submittedName>
        <fullName evidence="2">Uncharacterized protein</fullName>
    </submittedName>
</protein>